<accession>A0A4Y2N675</accession>
<gene>
    <name evidence="1" type="ORF">AVEN_241004_1</name>
</gene>
<protein>
    <submittedName>
        <fullName evidence="1">Uncharacterized protein</fullName>
    </submittedName>
</protein>
<dbReference type="AlphaFoldDB" id="A0A4Y2N675"/>
<evidence type="ECO:0000313" key="1">
    <source>
        <dbReference type="EMBL" id="GBN34875.1"/>
    </source>
</evidence>
<comment type="caution">
    <text evidence="1">The sequence shown here is derived from an EMBL/GenBank/DDBJ whole genome shotgun (WGS) entry which is preliminary data.</text>
</comment>
<reference evidence="1 2" key="1">
    <citation type="journal article" date="2019" name="Sci. Rep.">
        <title>Orb-weaving spider Araneus ventricosus genome elucidates the spidroin gene catalogue.</title>
        <authorList>
            <person name="Kono N."/>
            <person name="Nakamura H."/>
            <person name="Ohtoshi R."/>
            <person name="Moran D.A.P."/>
            <person name="Shinohara A."/>
            <person name="Yoshida Y."/>
            <person name="Fujiwara M."/>
            <person name="Mori M."/>
            <person name="Tomita M."/>
            <person name="Arakawa K."/>
        </authorList>
    </citation>
    <scope>NUCLEOTIDE SEQUENCE [LARGE SCALE GENOMIC DNA]</scope>
</reference>
<proteinExistence type="predicted"/>
<keyword evidence="2" id="KW-1185">Reference proteome</keyword>
<organism evidence="1 2">
    <name type="scientific">Araneus ventricosus</name>
    <name type="common">Orbweaver spider</name>
    <name type="synonym">Epeira ventricosa</name>
    <dbReference type="NCBI Taxonomy" id="182803"/>
    <lineage>
        <taxon>Eukaryota</taxon>
        <taxon>Metazoa</taxon>
        <taxon>Ecdysozoa</taxon>
        <taxon>Arthropoda</taxon>
        <taxon>Chelicerata</taxon>
        <taxon>Arachnida</taxon>
        <taxon>Araneae</taxon>
        <taxon>Araneomorphae</taxon>
        <taxon>Entelegynae</taxon>
        <taxon>Araneoidea</taxon>
        <taxon>Araneidae</taxon>
        <taxon>Araneus</taxon>
    </lineage>
</organism>
<name>A0A4Y2N675_ARAVE</name>
<dbReference type="EMBL" id="BGPR01008603">
    <property type="protein sequence ID" value="GBN34875.1"/>
    <property type="molecule type" value="Genomic_DNA"/>
</dbReference>
<dbReference type="Proteomes" id="UP000499080">
    <property type="component" value="Unassembled WGS sequence"/>
</dbReference>
<evidence type="ECO:0000313" key="2">
    <source>
        <dbReference type="Proteomes" id="UP000499080"/>
    </source>
</evidence>
<sequence length="98" mass="10522">MDTGFTTLIIETRAKLVLVAKGGCCGLVTVGLGVWGSGTKRAGRLGESRIYSEAFHDALLWKLHSLLAGIHSTRPCGSQLPSAGGFNRLAWRRQQALQ</sequence>